<protein>
    <submittedName>
        <fullName evidence="2">Uncharacterized protein LOC115620518</fullName>
    </submittedName>
</protein>
<evidence type="ECO:0000313" key="2">
    <source>
        <dbReference type="RefSeq" id="XP_030369644.1"/>
    </source>
</evidence>
<evidence type="ECO:0000313" key="1">
    <source>
        <dbReference type="Proteomes" id="UP000504634"/>
    </source>
</evidence>
<organism evidence="1 2">
    <name type="scientific">Drosophila lebanonensis</name>
    <name type="common">Fruit fly</name>
    <name type="synonym">Scaptodrosophila lebanonensis</name>
    <dbReference type="NCBI Taxonomy" id="7225"/>
    <lineage>
        <taxon>Eukaryota</taxon>
        <taxon>Metazoa</taxon>
        <taxon>Ecdysozoa</taxon>
        <taxon>Arthropoda</taxon>
        <taxon>Hexapoda</taxon>
        <taxon>Insecta</taxon>
        <taxon>Pterygota</taxon>
        <taxon>Neoptera</taxon>
        <taxon>Endopterygota</taxon>
        <taxon>Diptera</taxon>
        <taxon>Brachycera</taxon>
        <taxon>Muscomorpha</taxon>
        <taxon>Ephydroidea</taxon>
        <taxon>Drosophilidae</taxon>
        <taxon>Scaptodrosophila</taxon>
    </lineage>
</organism>
<keyword evidence="1" id="KW-1185">Reference proteome</keyword>
<gene>
    <name evidence="2" type="primary">LOC115620518</name>
</gene>
<dbReference type="AlphaFoldDB" id="A0A6J2T0W3"/>
<sequence>MDDVRALDHNEVFHQLSTEIKDFNQSTKKLKNMRYWSGNEIYIEKLCERVLNVLLEHNLVEQVKSKVDPDELIAVPKSNASLDNLRGTLVFLILNSDNTYFCELDELRRYNPHYVHLMELCPPLPLIATVAIAQKCGLEEPLKEFLSCGPYWLTKQYYEICNEAFNYVESKDKVLERVCGVLDAARGALNSYALRGGPGPTDADWEAANTGLLSNVAQLLQRHILASDEQLRQSLRPQARKRYLGKATMRLMQVLLKALDPTQHNQRTKLPVQFFVLCSPHADPSTNLHDKQAMLRKFANQLLNTLQNLLMHVSVDTFMYWQELPSGVLLFTMQEHICNLVHKLLPLLEADEELSTHSIKQQLVSVFEGGVKTFEHSLSELPLGDLLALLDGDMGQLDREQSLAAINELFQRPIAFGNEECVETMARNGFLLNISHAERILKHLDEVVRAKQAVDVDDSDNEEMSSVYDSLLSLVLRPLFKSCKNMQKIELLIKRDSLQLLSHFNFAGPDCNSKRILFFNNANCQIGLSRFLMLCYDQPQATWLSLAQLAMTHKYFDQIYWRLARICKDHAAFYVGHIVSELVTDRRMIHNVNGKKFLLSLYNFLIKVNSIRSIRQQIVRRSFSSRIAYTRRVKTWKMTLYPQICGYNAEKLQAMQKDYLEAFAVGLAKFRDTDDCPSLGALLKILRRTCVADDRVKNESENELMKLRKYLSIYENSSNSTKEITAARRTYEQAEEYVRIHEELRDWRCTNWAITSQVMLTVDHLRWNLNDFNMLRVRALTSAVLYASENIPNIALMPAGFLRDIDALVRTFRYKSFWTEAASDLMGNLGTKPTPQQLNLYVELLIQSSVNEARTLMMSAVRAKCVRPVMCKLSEAVINAGTETAIEAYHFIFKCYADAFQKHQWPFKSYECANHAEDVTYIVLKSPPLSLPLIMETVDLMIIKLYTYADKNGKVKIKQLASKMPQAPFAMPQFNSIIEV</sequence>
<dbReference type="RefSeq" id="XP_030369644.1">
    <property type="nucleotide sequence ID" value="XM_030513784.1"/>
</dbReference>
<dbReference type="OrthoDB" id="6588253at2759"/>
<dbReference type="GeneID" id="115620518"/>
<dbReference type="Proteomes" id="UP000504634">
    <property type="component" value="Unplaced"/>
</dbReference>
<reference evidence="2" key="1">
    <citation type="submission" date="2025-08" db="UniProtKB">
        <authorList>
            <consortium name="RefSeq"/>
        </authorList>
    </citation>
    <scope>IDENTIFICATION</scope>
    <source>
        <strain evidence="2">11010-0011.00</strain>
        <tissue evidence="2">Whole body</tissue>
    </source>
</reference>
<name>A0A6J2T0W3_DROLE</name>
<proteinExistence type="predicted"/>
<accession>A0A6J2T0W3</accession>